<sequence>MSGKQLRTGEVARSVSGIRYVALVQRRLGHELRDEGALKREDGAHKVRAGLENISDSSVGAEKDRRRRSVEDDQCRALLTRPPFSIGWTTSPRQYQHASSPVQRHSSQVAFILSQAASRALPR</sequence>
<evidence type="ECO:0000313" key="2">
    <source>
        <dbReference type="EMBL" id="KZP09412.1"/>
    </source>
</evidence>
<evidence type="ECO:0000256" key="1">
    <source>
        <dbReference type="SAM" id="MobiDB-lite"/>
    </source>
</evidence>
<gene>
    <name evidence="2" type="ORF">FIBSPDRAFT_873566</name>
</gene>
<accession>A0A165YC75</accession>
<feature type="compositionally biased region" description="Polar residues" evidence="1">
    <location>
        <begin position="87"/>
        <end position="106"/>
    </location>
</feature>
<reference evidence="2 3" key="1">
    <citation type="journal article" date="2016" name="Mol. Biol. Evol.">
        <title>Comparative Genomics of Early-Diverging Mushroom-Forming Fungi Provides Insights into the Origins of Lignocellulose Decay Capabilities.</title>
        <authorList>
            <person name="Nagy L.G."/>
            <person name="Riley R."/>
            <person name="Tritt A."/>
            <person name="Adam C."/>
            <person name="Daum C."/>
            <person name="Floudas D."/>
            <person name="Sun H."/>
            <person name="Yadav J.S."/>
            <person name="Pangilinan J."/>
            <person name="Larsson K.H."/>
            <person name="Matsuura K."/>
            <person name="Barry K."/>
            <person name="Labutti K."/>
            <person name="Kuo R."/>
            <person name="Ohm R.A."/>
            <person name="Bhattacharya S.S."/>
            <person name="Shirouzu T."/>
            <person name="Yoshinaga Y."/>
            <person name="Martin F.M."/>
            <person name="Grigoriev I.V."/>
            <person name="Hibbett D.S."/>
        </authorList>
    </citation>
    <scope>NUCLEOTIDE SEQUENCE [LARGE SCALE GENOMIC DNA]</scope>
    <source>
        <strain evidence="2 3">CBS 109695</strain>
    </source>
</reference>
<feature type="compositionally biased region" description="Basic and acidic residues" evidence="1">
    <location>
        <begin position="61"/>
        <end position="74"/>
    </location>
</feature>
<evidence type="ECO:0000313" key="3">
    <source>
        <dbReference type="Proteomes" id="UP000076532"/>
    </source>
</evidence>
<protein>
    <submittedName>
        <fullName evidence="2">Uncharacterized protein</fullName>
    </submittedName>
</protein>
<proteinExistence type="predicted"/>
<dbReference type="AlphaFoldDB" id="A0A165YC75"/>
<keyword evidence="3" id="KW-1185">Reference proteome</keyword>
<name>A0A165YC75_9AGAM</name>
<feature type="region of interest" description="Disordered" evidence="1">
    <location>
        <begin position="86"/>
        <end position="106"/>
    </location>
</feature>
<feature type="region of interest" description="Disordered" evidence="1">
    <location>
        <begin position="49"/>
        <end position="74"/>
    </location>
</feature>
<dbReference type="EMBL" id="KV417700">
    <property type="protein sequence ID" value="KZP09412.1"/>
    <property type="molecule type" value="Genomic_DNA"/>
</dbReference>
<organism evidence="2 3">
    <name type="scientific">Athelia psychrophila</name>
    <dbReference type="NCBI Taxonomy" id="1759441"/>
    <lineage>
        <taxon>Eukaryota</taxon>
        <taxon>Fungi</taxon>
        <taxon>Dikarya</taxon>
        <taxon>Basidiomycota</taxon>
        <taxon>Agaricomycotina</taxon>
        <taxon>Agaricomycetes</taxon>
        <taxon>Agaricomycetidae</taxon>
        <taxon>Atheliales</taxon>
        <taxon>Atheliaceae</taxon>
        <taxon>Athelia</taxon>
    </lineage>
</organism>
<dbReference type="Proteomes" id="UP000076532">
    <property type="component" value="Unassembled WGS sequence"/>
</dbReference>